<evidence type="ECO:0000313" key="9">
    <source>
        <dbReference type="Proteomes" id="UP000178092"/>
    </source>
</evidence>
<dbReference type="Pfam" id="PF00394">
    <property type="entry name" value="Cu-oxidase"/>
    <property type="match status" value="1"/>
</dbReference>
<reference evidence="8 9" key="1">
    <citation type="journal article" date="2016" name="Nat. Commun.">
        <title>Thousands of microbial genomes shed light on interconnected biogeochemical processes in an aquifer system.</title>
        <authorList>
            <person name="Anantharaman K."/>
            <person name="Brown C.T."/>
            <person name="Hug L.A."/>
            <person name="Sharon I."/>
            <person name="Castelle C.J."/>
            <person name="Probst A.J."/>
            <person name="Thomas B.C."/>
            <person name="Singh A."/>
            <person name="Wilkins M.J."/>
            <person name="Karaoz U."/>
            <person name="Brodie E.L."/>
            <person name="Williams K.H."/>
            <person name="Hubbard S.S."/>
            <person name="Banfield J.F."/>
        </authorList>
    </citation>
    <scope>NUCLEOTIDE SEQUENCE [LARGE SCALE GENOMIC DNA]</scope>
</reference>
<evidence type="ECO:0000256" key="4">
    <source>
        <dbReference type="SAM" id="Phobius"/>
    </source>
</evidence>
<evidence type="ECO:0000313" key="8">
    <source>
        <dbReference type="EMBL" id="OHA66791.1"/>
    </source>
</evidence>
<dbReference type="SUPFAM" id="SSF49503">
    <property type="entry name" value="Cupredoxins"/>
    <property type="match status" value="3"/>
</dbReference>
<accession>A0A1G2R3W9</accession>
<dbReference type="InterPro" id="IPR001117">
    <property type="entry name" value="Cu-oxidase_2nd"/>
</dbReference>
<evidence type="ECO:0000256" key="3">
    <source>
        <dbReference type="ARBA" id="ARBA00023008"/>
    </source>
</evidence>
<evidence type="ECO:0000259" key="6">
    <source>
        <dbReference type="Pfam" id="PF07731"/>
    </source>
</evidence>
<organism evidence="8 9">
    <name type="scientific">Candidatus Wildermuthbacteria bacterium RIFCSPHIGHO2_02_FULL_45_25</name>
    <dbReference type="NCBI Taxonomy" id="1802450"/>
    <lineage>
        <taxon>Bacteria</taxon>
        <taxon>Candidatus Wildermuthiibacteriota</taxon>
    </lineage>
</organism>
<evidence type="ECO:0000256" key="1">
    <source>
        <dbReference type="ARBA" id="ARBA00022723"/>
    </source>
</evidence>
<keyword evidence="4" id="KW-1133">Transmembrane helix</keyword>
<dbReference type="Pfam" id="PF07731">
    <property type="entry name" value="Cu-oxidase_2"/>
    <property type="match status" value="1"/>
</dbReference>
<dbReference type="InterPro" id="IPR008972">
    <property type="entry name" value="Cupredoxin"/>
</dbReference>
<dbReference type="InterPro" id="IPR011706">
    <property type="entry name" value="Cu-oxidase_C"/>
</dbReference>
<dbReference type="InterPro" id="IPR045087">
    <property type="entry name" value="Cu-oxidase_fam"/>
</dbReference>
<protein>
    <recommendedName>
        <fullName evidence="10">Copper oxidase</fullName>
    </recommendedName>
</protein>
<dbReference type="EMBL" id="MHTV01000023">
    <property type="protein sequence ID" value="OHA66791.1"/>
    <property type="molecule type" value="Genomic_DNA"/>
</dbReference>
<evidence type="ECO:0000259" key="5">
    <source>
        <dbReference type="Pfam" id="PF00394"/>
    </source>
</evidence>
<evidence type="ECO:0000259" key="7">
    <source>
        <dbReference type="Pfam" id="PF07732"/>
    </source>
</evidence>
<feature type="non-terminal residue" evidence="8">
    <location>
        <position position="527"/>
    </location>
</feature>
<evidence type="ECO:0008006" key="10">
    <source>
        <dbReference type="Google" id="ProtNLM"/>
    </source>
</evidence>
<sequence length="527" mass="57964">MNKKYLSIGFLATVLGVIGAVFLFLNLNKAPYGASGGYLSSDTAGLPLAKSAEIVELKNGDTYNLAAGFVKKKIGNGTYRMLAYNGSIPGPLIKVEQNAYITINFKNNTDIDTTIHSHGIRLDNAFDGVPDMTQKPIKPGESFTYAIKFPDAGMYWYHPHIREDYAQELGLYGGYLVEPGEQGYWNPVNRELPLFLDDILIEDGQIRLSKSEADHALMGRFGNIMLVNGEPDYRLDAKKGEVIRFYVTNAANTRTFNFAIPGAAMKLVGGDGGAAEREEWKDAVLIGPSERSIVEVLFDREGEYALQNKTPDKTYTLGTILVSDDETSPSYAEAFAALRANTAAIRSIDPYRQYFDKPIDKRLALTLDMPGMMGSSGEHIMPDGTMMGGSALPATGGMGMMNAILDGGIEWEDDMQMMNEMVKAGAVEWKIVDQDTGKANMDIDWNFTVGDVVKIRITNDSGSAHPMQHPIHFHGQQFLVLDRNGAPQTNLVWKDTVLVPAGQYVDILLNITNPGDWMAHCHIAEHL</sequence>
<dbReference type="CDD" id="cd13861">
    <property type="entry name" value="CuRO_1_CumA_like"/>
    <property type="match status" value="1"/>
</dbReference>
<keyword evidence="3" id="KW-0186">Copper</keyword>
<dbReference type="PANTHER" id="PTHR11709">
    <property type="entry name" value="MULTI-COPPER OXIDASE"/>
    <property type="match status" value="1"/>
</dbReference>
<feature type="domain" description="Plastocyanin-like" evidence="7">
    <location>
        <begin position="78"/>
        <end position="180"/>
    </location>
</feature>
<feature type="transmembrane region" description="Helical" evidence="4">
    <location>
        <begin position="6"/>
        <end position="25"/>
    </location>
</feature>
<dbReference type="GO" id="GO:0005507">
    <property type="term" value="F:copper ion binding"/>
    <property type="evidence" value="ECO:0007669"/>
    <property type="project" value="InterPro"/>
</dbReference>
<keyword evidence="4" id="KW-0812">Transmembrane</keyword>
<comment type="caution">
    <text evidence="8">The sequence shown here is derived from an EMBL/GenBank/DDBJ whole genome shotgun (WGS) entry which is preliminary data.</text>
</comment>
<keyword evidence="4" id="KW-0472">Membrane</keyword>
<dbReference type="GO" id="GO:0016491">
    <property type="term" value="F:oxidoreductase activity"/>
    <property type="evidence" value="ECO:0007669"/>
    <property type="project" value="UniProtKB-KW"/>
</dbReference>
<name>A0A1G2R3W9_9BACT</name>
<keyword evidence="2" id="KW-0560">Oxidoreductase</keyword>
<dbReference type="PANTHER" id="PTHR11709:SF394">
    <property type="entry name" value="FI03373P-RELATED"/>
    <property type="match status" value="1"/>
</dbReference>
<feature type="domain" description="Plastocyanin-like" evidence="5">
    <location>
        <begin position="224"/>
        <end position="309"/>
    </location>
</feature>
<dbReference type="InterPro" id="IPR011707">
    <property type="entry name" value="Cu-oxidase-like_N"/>
</dbReference>
<feature type="domain" description="Plastocyanin-like" evidence="6">
    <location>
        <begin position="441"/>
        <end position="527"/>
    </location>
</feature>
<keyword evidence="1" id="KW-0479">Metal-binding</keyword>
<proteinExistence type="predicted"/>
<dbReference type="AlphaFoldDB" id="A0A1G2R3W9"/>
<gene>
    <name evidence="8" type="ORF">A3C04_04215</name>
</gene>
<dbReference type="Pfam" id="PF07732">
    <property type="entry name" value="Cu-oxidase_3"/>
    <property type="match status" value="1"/>
</dbReference>
<dbReference type="Gene3D" id="2.60.40.420">
    <property type="entry name" value="Cupredoxins - blue copper proteins"/>
    <property type="match status" value="3"/>
</dbReference>
<dbReference type="CDD" id="cd04207">
    <property type="entry name" value="CuRO_3_LCC_like"/>
    <property type="match status" value="1"/>
</dbReference>
<dbReference type="Proteomes" id="UP000178092">
    <property type="component" value="Unassembled WGS sequence"/>
</dbReference>
<evidence type="ECO:0000256" key="2">
    <source>
        <dbReference type="ARBA" id="ARBA00023002"/>
    </source>
</evidence>